<dbReference type="OrthoDB" id="1955198at2"/>
<evidence type="ECO:0000313" key="2">
    <source>
        <dbReference type="EMBL" id="OXS74193.1"/>
    </source>
</evidence>
<dbReference type="InterPro" id="IPR012454">
    <property type="entry name" value="DUF1659"/>
</dbReference>
<accession>A0A1N7C146</accession>
<keyword evidence="5" id="KW-1185">Reference proteome</keyword>
<feature type="domain" description="DUF1659" evidence="1">
    <location>
        <begin position="4"/>
        <end position="68"/>
    </location>
</feature>
<dbReference type="Proteomes" id="UP000186385">
    <property type="component" value="Unassembled WGS sequence"/>
</dbReference>
<protein>
    <recommendedName>
        <fullName evidence="1">DUF1659 domain-containing protein</fullName>
    </recommendedName>
</protein>
<dbReference type="Pfam" id="PF07872">
    <property type="entry name" value="DUF1659"/>
    <property type="match status" value="1"/>
</dbReference>
<name>A0A1N7C146_9BACI</name>
<reference evidence="2" key="3">
    <citation type="submission" date="2017-03" db="EMBL/GenBank/DDBJ databases">
        <authorList>
            <person name="Dastager S.G."/>
            <person name="Neurgaonkar P.S."/>
            <person name="Dharne M.S."/>
        </authorList>
    </citation>
    <scope>NUCLEOTIDE SEQUENCE</scope>
    <source>
        <strain evidence="2">DSM 25145</strain>
    </source>
</reference>
<evidence type="ECO:0000313" key="5">
    <source>
        <dbReference type="Proteomes" id="UP000215545"/>
    </source>
</evidence>
<reference evidence="3 4" key="1">
    <citation type="submission" date="2017-01" db="EMBL/GenBank/DDBJ databases">
        <authorList>
            <person name="Mah S.A."/>
            <person name="Swanson W.J."/>
            <person name="Moy G.W."/>
            <person name="Vacquier V.D."/>
        </authorList>
    </citation>
    <scope>NUCLEOTIDE SEQUENCE [LARGE SCALE GENOMIC DNA]</scope>
    <source>
        <strain evidence="3 4">NIO-1016</strain>
    </source>
</reference>
<proteinExistence type="predicted"/>
<dbReference type="EMBL" id="FTLX01000011">
    <property type="protein sequence ID" value="SIR57308.1"/>
    <property type="molecule type" value="Genomic_DNA"/>
</dbReference>
<gene>
    <name evidence="2" type="ORF">B1B05_17110</name>
    <name evidence="3" type="ORF">SAMN05443094_11115</name>
</gene>
<evidence type="ECO:0000259" key="1">
    <source>
        <dbReference type="Pfam" id="PF07872"/>
    </source>
</evidence>
<dbReference type="Proteomes" id="UP000215545">
    <property type="component" value="Unassembled WGS sequence"/>
</dbReference>
<evidence type="ECO:0000313" key="4">
    <source>
        <dbReference type="Proteomes" id="UP000186385"/>
    </source>
</evidence>
<dbReference type="EMBL" id="MWSK01000011">
    <property type="protein sequence ID" value="OXS74193.1"/>
    <property type="molecule type" value="Genomic_DNA"/>
</dbReference>
<dbReference type="STRING" id="1017273.SAMN05443094_11115"/>
<organism evidence="3 4">
    <name type="scientific">Domibacillus enclensis</name>
    <dbReference type="NCBI Taxonomy" id="1017273"/>
    <lineage>
        <taxon>Bacteria</taxon>
        <taxon>Bacillati</taxon>
        <taxon>Bacillota</taxon>
        <taxon>Bacilli</taxon>
        <taxon>Bacillales</taxon>
        <taxon>Bacillaceae</taxon>
        <taxon>Domibacillus</taxon>
    </lineage>
</organism>
<reference evidence="5" key="2">
    <citation type="submission" date="2017-03" db="EMBL/GenBank/DDBJ databases">
        <title>Bacillus sp. V-88(T) DSM27956, whole genome shotgun sequencing project.</title>
        <authorList>
            <person name="Dastager S.G."/>
            <person name="Neurgaonkar P.S."/>
            <person name="Dharne M.S."/>
        </authorList>
    </citation>
    <scope>NUCLEOTIDE SEQUENCE [LARGE SCALE GENOMIC DNA]</scope>
    <source>
        <strain evidence="5">DSM 25145</strain>
    </source>
</reference>
<dbReference type="RefSeq" id="WP_045850775.1">
    <property type="nucleotide sequence ID" value="NZ_FTLX01000011.1"/>
</dbReference>
<evidence type="ECO:0000313" key="3">
    <source>
        <dbReference type="EMBL" id="SIR57308.1"/>
    </source>
</evidence>
<sequence length="71" mass="7765">MQEYLQKKSLVMKLDGGINTDGKQIFKNYTYANVDLNADADSIYAAAAALASLYAEIDMVEVQTTAVNDIN</sequence>
<dbReference type="AlphaFoldDB" id="A0A1N7C146"/>